<reference evidence="6 7" key="1">
    <citation type="journal article" date="2019" name="Nat. Microbiol.">
        <title>Mediterranean grassland soil C-N compound turnover is dependent on rainfall and depth, and is mediated by genomically divergent microorganisms.</title>
        <authorList>
            <person name="Diamond S."/>
            <person name="Andeer P.F."/>
            <person name="Li Z."/>
            <person name="Crits-Christoph A."/>
            <person name="Burstein D."/>
            <person name="Anantharaman K."/>
            <person name="Lane K.R."/>
            <person name="Thomas B.C."/>
            <person name="Pan C."/>
            <person name="Northen T.R."/>
            <person name="Banfield J.F."/>
        </authorList>
    </citation>
    <scope>NUCLEOTIDE SEQUENCE [LARGE SCALE GENOMIC DNA]</scope>
    <source>
        <strain evidence="6">NP_8</strain>
    </source>
</reference>
<dbReference type="Pfam" id="PF01230">
    <property type="entry name" value="HIT"/>
    <property type="match status" value="1"/>
</dbReference>
<keyword evidence="1" id="KW-0547">Nucleotide-binding</keyword>
<evidence type="ECO:0000256" key="2">
    <source>
        <dbReference type="PIRSR" id="PIRSR639383-1"/>
    </source>
</evidence>
<dbReference type="Gene3D" id="3.30.428.10">
    <property type="entry name" value="HIT-like"/>
    <property type="match status" value="1"/>
</dbReference>
<dbReference type="CDD" id="cd01275">
    <property type="entry name" value="FHIT"/>
    <property type="match status" value="1"/>
</dbReference>
<dbReference type="Proteomes" id="UP000318834">
    <property type="component" value="Unassembled WGS sequence"/>
</dbReference>
<feature type="active site" description="Tele-AMP-histidine intermediate" evidence="2">
    <location>
        <position position="119"/>
    </location>
</feature>
<sequence length="173" mass="19375">MKQIWAPWRLEYVQAEKAAGCIFCAALADPDDNRTLIVARGQRCFVIMNRFPYNAGHAMIVPNRHLSRLADLDDQELGELFRYTDYCVRVQERVLRPEGYNIGMNLGRAAGAGIDDHLHIHVVPRWVGDTNFMPVLGDVKVIPEHLQATHRRLSDGFAAVLRDAAVAPSGGTR</sequence>
<dbReference type="InterPro" id="IPR011146">
    <property type="entry name" value="HIT-like"/>
</dbReference>
<feature type="binding site" evidence="3">
    <location>
        <position position="49"/>
    </location>
    <ligand>
        <name>substrate</name>
    </ligand>
</feature>
<evidence type="ECO:0000313" key="7">
    <source>
        <dbReference type="Proteomes" id="UP000318834"/>
    </source>
</evidence>
<dbReference type="PANTHER" id="PTHR42997:SF1">
    <property type="entry name" value="AP-4-A PHOSPHORYLASE"/>
    <property type="match status" value="1"/>
</dbReference>
<dbReference type="GO" id="GO:0003824">
    <property type="term" value="F:catalytic activity"/>
    <property type="evidence" value="ECO:0007669"/>
    <property type="project" value="InterPro"/>
</dbReference>
<comment type="caution">
    <text evidence="6">The sequence shown here is derived from an EMBL/GenBank/DDBJ whole genome shotgun (WGS) entry which is preliminary data.</text>
</comment>
<dbReference type="SUPFAM" id="SSF54197">
    <property type="entry name" value="HIT-like"/>
    <property type="match status" value="1"/>
</dbReference>
<protein>
    <submittedName>
        <fullName evidence="6">HIT domain-containing protein</fullName>
    </submittedName>
</protein>
<dbReference type="GO" id="GO:0000166">
    <property type="term" value="F:nucleotide binding"/>
    <property type="evidence" value="ECO:0007669"/>
    <property type="project" value="UniProtKB-KW"/>
</dbReference>
<organism evidence="6 7">
    <name type="scientific">Candidatus Segetimicrobium genomatis</name>
    <dbReference type="NCBI Taxonomy" id="2569760"/>
    <lineage>
        <taxon>Bacteria</taxon>
        <taxon>Bacillati</taxon>
        <taxon>Candidatus Sysuimicrobiota</taxon>
        <taxon>Candidatus Sysuimicrobiia</taxon>
        <taxon>Candidatus Sysuimicrobiales</taxon>
        <taxon>Candidatus Segetimicrobiaceae</taxon>
        <taxon>Candidatus Segetimicrobium</taxon>
    </lineage>
</organism>
<dbReference type="PROSITE" id="PS51084">
    <property type="entry name" value="HIT_2"/>
    <property type="match status" value="1"/>
</dbReference>
<dbReference type="InterPro" id="IPR039383">
    <property type="entry name" value="FHIT"/>
</dbReference>
<dbReference type="AlphaFoldDB" id="A0A537IQU9"/>
<dbReference type="PANTHER" id="PTHR42997">
    <property type="entry name" value="HIT FAMILY HYDROLASE"/>
    <property type="match status" value="1"/>
</dbReference>
<dbReference type="EMBL" id="VBAP01000068">
    <property type="protein sequence ID" value="TMI73617.1"/>
    <property type="molecule type" value="Genomic_DNA"/>
</dbReference>
<evidence type="ECO:0000256" key="4">
    <source>
        <dbReference type="PROSITE-ProRule" id="PRU00464"/>
    </source>
</evidence>
<evidence type="ECO:0000259" key="5">
    <source>
        <dbReference type="PROSITE" id="PS51084"/>
    </source>
</evidence>
<dbReference type="InterPro" id="IPR052908">
    <property type="entry name" value="AP-4-A_phosphorylase"/>
</dbReference>
<gene>
    <name evidence="6" type="ORF">E6H05_09370</name>
</gene>
<proteinExistence type="predicted"/>
<accession>A0A537IQU9</accession>
<evidence type="ECO:0000256" key="1">
    <source>
        <dbReference type="ARBA" id="ARBA00022741"/>
    </source>
</evidence>
<feature type="domain" description="HIT" evidence="5">
    <location>
        <begin position="22"/>
        <end position="132"/>
    </location>
</feature>
<name>A0A537IQU9_9BACT</name>
<feature type="short sequence motif" description="Histidine triad motif" evidence="4">
    <location>
        <begin position="117"/>
        <end position="121"/>
    </location>
</feature>
<dbReference type="InterPro" id="IPR036265">
    <property type="entry name" value="HIT-like_sf"/>
</dbReference>
<evidence type="ECO:0000256" key="3">
    <source>
        <dbReference type="PIRSR" id="PIRSR639383-2"/>
    </source>
</evidence>
<feature type="binding site" evidence="3">
    <location>
        <position position="121"/>
    </location>
    <ligand>
        <name>substrate</name>
    </ligand>
</feature>
<evidence type="ECO:0000313" key="6">
    <source>
        <dbReference type="EMBL" id="TMI73617.1"/>
    </source>
</evidence>